<feature type="compositionally biased region" description="Basic residues" evidence="1">
    <location>
        <begin position="142"/>
        <end position="155"/>
    </location>
</feature>
<feature type="region of interest" description="Disordered" evidence="1">
    <location>
        <begin position="1"/>
        <end position="26"/>
    </location>
</feature>
<gene>
    <name evidence="2" type="ORF">MICPUN_57756</name>
</gene>
<feature type="compositionally biased region" description="Basic and acidic residues" evidence="1">
    <location>
        <begin position="156"/>
        <end position="170"/>
    </location>
</feature>
<proteinExistence type="predicted"/>
<dbReference type="AlphaFoldDB" id="C1E3P3"/>
<dbReference type="Proteomes" id="UP000002009">
    <property type="component" value="Chromosome 4"/>
</dbReference>
<feature type="compositionally biased region" description="Gly residues" evidence="1">
    <location>
        <begin position="1"/>
        <end position="22"/>
    </location>
</feature>
<protein>
    <recommendedName>
        <fullName evidence="4">Chromatin target of PRMT1 protein C-terminal domain-containing protein</fullName>
    </recommendedName>
</protein>
<dbReference type="EMBL" id="CP001325">
    <property type="protein sequence ID" value="ACO62971.1"/>
    <property type="molecule type" value="Genomic_DNA"/>
</dbReference>
<dbReference type="RefSeq" id="XP_002501713.1">
    <property type="nucleotide sequence ID" value="XM_002501667.1"/>
</dbReference>
<keyword evidence="3" id="KW-1185">Reference proteome</keyword>
<dbReference type="GeneID" id="8242616"/>
<dbReference type="InParanoid" id="C1E3P3"/>
<evidence type="ECO:0008006" key="4">
    <source>
        <dbReference type="Google" id="ProtNLM"/>
    </source>
</evidence>
<evidence type="ECO:0000313" key="3">
    <source>
        <dbReference type="Proteomes" id="UP000002009"/>
    </source>
</evidence>
<organism evidence="2 3">
    <name type="scientific">Micromonas commoda (strain RCC299 / NOUM17 / CCMP2709)</name>
    <name type="common">Picoplanktonic green alga</name>
    <dbReference type="NCBI Taxonomy" id="296587"/>
    <lineage>
        <taxon>Eukaryota</taxon>
        <taxon>Viridiplantae</taxon>
        <taxon>Chlorophyta</taxon>
        <taxon>Mamiellophyceae</taxon>
        <taxon>Mamiellales</taxon>
        <taxon>Mamiellaceae</taxon>
        <taxon>Micromonas</taxon>
    </lineage>
</organism>
<reference evidence="2 3" key="1">
    <citation type="journal article" date="2009" name="Science">
        <title>Green evolution and dynamic adaptations revealed by genomes of the marine picoeukaryotes Micromonas.</title>
        <authorList>
            <person name="Worden A.Z."/>
            <person name="Lee J.H."/>
            <person name="Mock T."/>
            <person name="Rouze P."/>
            <person name="Simmons M.P."/>
            <person name="Aerts A.L."/>
            <person name="Allen A.E."/>
            <person name="Cuvelier M.L."/>
            <person name="Derelle E."/>
            <person name="Everett M.V."/>
            <person name="Foulon E."/>
            <person name="Grimwood J."/>
            <person name="Gundlach H."/>
            <person name="Henrissat B."/>
            <person name="Napoli C."/>
            <person name="McDonald S.M."/>
            <person name="Parker M.S."/>
            <person name="Rombauts S."/>
            <person name="Salamov A."/>
            <person name="Von Dassow P."/>
            <person name="Badger J.H."/>
            <person name="Coutinho P.M."/>
            <person name="Demir E."/>
            <person name="Dubchak I."/>
            <person name="Gentemann C."/>
            <person name="Eikrem W."/>
            <person name="Gready J.E."/>
            <person name="John U."/>
            <person name="Lanier W."/>
            <person name="Lindquist E.A."/>
            <person name="Lucas S."/>
            <person name="Mayer K.F."/>
            <person name="Moreau H."/>
            <person name="Not F."/>
            <person name="Otillar R."/>
            <person name="Panaud O."/>
            <person name="Pangilinan J."/>
            <person name="Paulsen I."/>
            <person name="Piegu B."/>
            <person name="Poliakov A."/>
            <person name="Robbens S."/>
            <person name="Schmutz J."/>
            <person name="Toulza E."/>
            <person name="Wyss T."/>
            <person name="Zelensky A."/>
            <person name="Zhou K."/>
            <person name="Armbrust E.V."/>
            <person name="Bhattacharya D."/>
            <person name="Goodenough U.W."/>
            <person name="Van de Peer Y."/>
            <person name="Grigoriev I.V."/>
        </authorList>
    </citation>
    <scope>NUCLEOTIDE SEQUENCE [LARGE SCALE GENOMIC DNA]</scope>
    <source>
        <strain evidence="3">RCC299 / NOUM17</strain>
    </source>
</reference>
<evidence type="ECO:0000313" key="2">
    <source>
        <dbReference type="EMBL" id="ACO62971.1"/>
    </source>
</evidence>
<name>C1E3P3_MICCC</name>
<feature type="compositionally biased region" description="Low complexity" evidence="1">
    <location>
        <begin position="173"/>
        <end position="185"/>
    </location>
</feature>
<feature type="compositionally biased region" description="Basic residues" evidence="1">
    <location>
        <begin position="118"/>
        <end position="131"/>
    </location>
</feature>
<sequence>MAGGRGGRGNGRGGRGGGGGNNGRRVVQVVSPQPGAKNKTGGAKTLDARFTALNKRRAEQVQRGTTARYAATMAKRTGQSAKKFAAPVAVAGKGKKIVVAKKGVAVGKKKVTVAAKKAKLAAKKDARKAKAKGTAAPAKKATPAKKAPKKKKTKPAKPEYKPEDLDKDLDSYMAAAPANPEAMAA</sequence>
<feature type="region of interest" description="Disordered" evidence="1">
    <location>
        <begin position="118"/>
        <end position="185"/>
    </location>
</feature>
<dbReference type="KEGG" id="mis:MICPUN_57756"/>
<accession>C1E3P3</accession>
<evidence type="ECO:0000256" key="1">
    <source>
        <dbReference type="SAM" id="MobiDB-lite"/>
    </source>
</evidence>
<feature type="compositionally biased region" description="Low complexity" evidence="1">
    <location>
        <begin position="132"/>
        <end position="141"/>
    </location>
</feature>